<keyword evidence="3" id="KW-1185">Reference proteome</keyword>
<sequence length="923" mass="99418">MPPKKKSSTSRANARKTATAAPVGSTTSSPPDKSNPEEVVEKPAAKSQRKIKTVPEPPLNTRASLKRAQTTATTSSTPAQPGSASSTTVVPTAMDTEPSTNGGPSIQKSKVPRPRPIGRKQKSTQFADDYTTTSASRQREVFRAGSTTVHNRQESGVEGGDDVGGTTSDVVPTPTPVGLSTPTPTPTSTSTPTPATLLQAAVPVNLAPSAVTNPDSTPKTPAVQATSTAVAPNTHTAVPIVSDPTSIVSTSAGETTSTTATMASPSHPQSLPVPAAASDAPSQVSEATRASTPRVRTPTPALGNSNAQNARTISSESGAAGARVSTPDGAAVAQPSVESTTAPSTGTTRQAVIEEDDAMDGGGTGIVDSAGDDSDEADDEEMWEDVEEPEDIIPLKKGKLSNAAIDEVQAFGDKCRQIARRLSRKFGKTIGYIMRTAGLGLRASRARNPYNEYHSWWAAKHHGKHVGVPLRERNRKMTQDWRTLMAGVAKDDHEEKALRMKDIYAELETWQKDPSQSIPYVRRVESRRRSSNSQNCTLEDLEIGGCITYIGSDPRAKVLSTFWGGSDTIREAIEKYELDLDELMNIIITIFNAIKYSKKGLKIELPDMIEKVPGPNDDKTRDGLRKDFRKKMVEQLRTIGKEVRWTDCPSTFRWKGWLDFAYSHQVRIVEWPIVVGSLPGYAYDRKNVTHAHLATLLKSAVAIERWTEDERKLPDHRCGDVPLLINSAGTCLLKTSEALTWKDKVKILKGKQPSAKSKGPPVVVEISNGEDSEPVKSKNPVRRSRKRKATHGDDSDDTSSIEQTVHPKRVRRNLHPRPNVSQDDSQLRQSSRERSHSLSSAGDSDSSSEDGPAPSQVQGKKQSLPAGTDALVAMFSQMIGALPPDYLQNMMQNQLLAGQPQASGSSKGASKQAKESGKGKGRK</sequence>
<feature type="compositionally biased region" description="Polar residues" evidence="1">
    <location>
        <begin position="97"/>
        <end position="108"/>
    </location>
</feature>
<evidence type="ECO:0000256" key="1">
    <source>
        <dbReference type="SAM" id="MobiDB-lite"/>
    </source>
</evidence>
<feature type="compositionally biased region" description="Acidic residues" evidence="1">
    <location>
        <begin position="370"/>
        <end position="388"/>
    </location>
</feature>
<protein>
    <submittedName>
        <fullName evidence="2">Uncharacterized protein</fullName>
    </submittedName>
</protein>
<feature type="compositionally biased region" description="Polar residues" evidence="1">
    <location>
        <begin position="210"/>
        <end position="236"/>
    </location>
</feature>
<feature type="compositionally biased region" description="Basic residues" evidence="1">
    <location>
        <begin position="110"/>
        <end position="122"/>
    </location>
</feature>
<feature type="region of interest" description="Disordered" evidence="1">
    <location>
        <begin position="893"/>
        <end position="923"/>
    </location>
</feature>
<feature type="compositionally biased region" description="Basic residues" evidence="1">
    <location>
        <begin position="779"/>
        <end position="789"/>
    </location>
</feature>
<name>A0AAD5Y8E4_9APHY</name>
<feature type="compositionally biased region" description="Polar residues" evidence="1">
    <location>
        <begin position="123"/>
        <end position="136"/>
    </location>
</feature>
<feature type="compositionally biased region" description="Low complexity" evidence="1">
    <location>
        <begin position="837"/>
        <end position="855"/>
    </location>
</feature>
<feature type="compositionally biased region" description="Basic and acidic residues" evidence="1">
    <location>
        <begin position="34"/>
        <end position="44"/>
    </location>
</feature>
<feature type="compositionally biased region" description="Basic residues" evidence="1">
    <location>
        <begin position="806"/>
        <end position="815"/>
    </location>
</feature>
<organism evidence="2 3">
    <name type="scientific">Meripilus lineatus</name>
    <dbReference type="NCBI Taxonomy" id="2056292"/>
    <lineage>
        <taxon>Eukaryota</taxon>
        <taxon>Fungi</taxon>
        <taxon>Dikarya</taxon>
        <taxon>Basidiomycota</taxon>
        <taxon>Agaricomycotina</taxon>
        <taxon>Agaricomycetes</taxon>
        <taxon>Polyporales</taxon>
        <taxon>Meripilaceae</taxon>
        <taxon>Meripilus</taxon>
    </lineage>
</organism>
<evidence type="ECO:0000313" key="2">
    <source>
        <dbReference type="EMBL" id="KAJ3474861.1"/>
    </source>
</evidence>
<feature type="compositionally biased region" description="Polar residues" evidence="1">
    <location>
        <begin position="302"/>
        <end position="317"/>
    </location>
</feature>
<reference evidence="2" key="1">
    <citation type="submission" date="2022-07" db="EMBL/GenBank/DDBJ databases">
        <title>Genome Sequence of Physisporinus lineatus.</title>
        <authorList>
            <person name="Buettner E."/>
        </authorList>
    </citation>
    <scope>NUCLEOTIDE SEQUENCE</scope>
    <source>
        <strain evidence="2">VT162</strain>
    </source>
</reference>
<dbReference type="AlphaFoldDB" id="A0AAD5Y8E4"/>
<dbReference type="Proteomes" id="UP001212997">
    <property type="component" value="Unassembled WGS sequence"/>
</dbReference>
<feature type="compositionally biased region" description="Low complexity" evidence="1">
    <location>
        <begin position="249"/>
        <end position="266"/>
    </location>
</feature>
<accession>A0AAD5Y8E4</accession>
<feature type="compositionally biased region" description="Polar residues" evidence="1">
    <location>
        <begin position="336"/>
        <end position="350"/>
    </location>
</feature>
<comment type="caution">
    <text evidence="2">The sequence shown here is derived from an EMBL/GenBank/DDBJ whole genome shotgun (WGS) entry which is preliminary data.</text>
</comment>
<feature type="region of interest" description="Disordered" evidence="1">
    <location>
        <begin position="750"/>
        <end position="864"/>
    </location>
</feature>
<feature type="compositionally biased region" description="Polar residues" evidence="1">
    <location>
        <begin position="280"/>
        <end position="291"/>
    </location>
</feature>
<feature type="compositionally biased region" description="Low complexity" evidence="1">
    <location>
        <begin position="164"/>
        <end position="194"/>
    </location>
</feature>
<dbReference type="EMBL" id="JANAWD010000967">
    <property type="protein sequence ID" value="KAJ3474861.1"/>
    <property type="molecule type" value="Genomic_DNA"/>
</dbReference>
<evidence type="ECO:0000313" key="3">
    <source>
        <dbReference type="Proteomes" id="UP001212997"/>
    </source>
</evidence>
<feature type="compositionally biased region" description="Low complexity" evidence="1">
    <location>
        <begin position="897"/>
        <end position="911"/>
    </location>
</feature>
<proteinExistence type="predicted"/>
<feature type="region of interest" description="Disordered" evidence="1">
    <location>
        <begin position="1"/>
        <end position="194"/>
    </location>
</feature>
<feature type="compositionally biased region" description="Low complexity" evidence="1">
    <location>
        <begin position="68"/>
        <end position="88"/>
    </location>
</feature>
<gene>
    <name evidence="2" type="ORF">NLI96_g12213</name>
</gene>
<feature type="region of interest" description="Disordered" evidence="1">
    <location>
        <begin position="208"/>
        <end position="388"/>
    </location>
</feature>
<feature type="compositionally biased region" description="Basic and acidic residues" evidence="1">
    <location>
        <begin position="912"/>
        <end position="923"/>
    </location>
</feature>